<keyword evidence="5" id="KW-1185">Reference proteome</keyword>
<sequence>MTLTIHHLCCSQSERIIWLCEELGIPYELKTYNRDPYLAPAEYKALHPAGTAPVIHDSEADLTLAESAACVEYICRKFGNSKLLLSPDDAEYAEFLYWFHWANGTFQPTLGRPLVIQAAGLDPSHPLAKGMSDRFKRSLSALDERLRGNKWLAGSQFTAADIMVMFSLTTMRYFYGYSLAGYDGILKYLQRIGAREAYIRAMKKGDPEMELALGAEPPVMKAS</sequence>
<evidence type="ECO:0000259" key="3">
    <source>
        <dbReference type="PROSITE" id="PS50405"/>
    </source>
</evidence>
<dbReference type="CDD" id="cd03046">
    <property type="entry name" value="GST_N_GTT1_like"/>
    <property type="match status" value="1"/>
</dbReference>
<evidence type="ECO:0000313" key="4">
    <source>
        <dbReference type="EMBL" id="KAK0644291.1"/>
    </source>
</evidence>
<feature type="domain" description="GST N-terminal" evidence="2">
    <location>
        <begin position="1"/>
        <end position="82"/>
    </location>
</feature>
<dbReference type="InterPro" id="IPR040079">
    <property type="entry name" value="Glutathione_S-Trfase"/>
</dbReference>
<organism evidence="4 5">
    <name type="scientific">Cercophora newfieldiana</name>
    <dbReference type="NCBI Taxonomy" id="92897"/>
    <lineage>
        <taxon>Eukaryota</taxon>
        <taxon>Fungi</taxon>
        <taxon>Dikarya</taxon>
        <taxon>Ascomycota</taxon>
        <taxon>Pezizomycotina</taxon>
        <taxon>Sordariomycetes</taxon>
        <taxon>Sordariomycetidae</taxon>
        <taxon>Sordariales</taxon>
        <taxon>Lasiosphaeriaceae</taxon>
        <taxon>Cercophora</taxon>
    </lineage>
</organism>
<dbReference type="Gene3D" id="3.40.30.10">
    <property type="entry name" value="Glutaredoxin"/>
    <property type="match status" value="1"/>
</dbReference>
<evidence type="ECO:0000256" key="1">
    <source>
        <dbReference type="ARBA" id="ARBA00007409"/>
    </source>
</evidence>
<reference evidence="4" key="1">
    <citation type="submission" date="2023-06" db="EMBL/GenBank/DDBJ databases">
        <title>Genome-scale phylogeny and comparative genomics of the fungal order Sordariales.</title>
        <authorList>
            <consortium name="Lawrence Berkeley National Laboratory"/>
            <person name="Hensen N."/>
            <person name="Bonometti L."/>
            <person name="Westerberg I."/>
            <person name="Brannstrom I.O."/>
            <person name="Guillou S."/>
            <person name="Cros-Aarteil S."/>
            <person name="Calhoun S."/>
            <person name="Haridas S."/>
            <person name="Kuo A."/>
            <person name="Mondo S."/>
            <person name="Pangilinan J."/>
            <person name="Riley R."/>
            <person name="Labutti K."/>
            <person name="Andreopoulos B."/>
            <person name="Lipzen A."/>
            <person name="Chen C."/>
            <person name="Yanf M."/>
            <person name="Daum C."/>
            <person name="Ng V."/>
            <person name="Clum A."/>
            <person name="Steindorff A."/>
            <person name="Ohm R."/>
            <person name="Martin F."/>
            <person name="Silar P."/>
            <person name="Natvig D."/>
            <person name="Lalanne C."/>
            <person name="Gautier V."/>
            <person name="Ament-Velasquez S.L."/>
            <person name="Kruys A."/>
            <person name="Hutchinson M.I."/>
            <person name="Powell A.J."/>
            <person name="Barry K."/>
            <person name="Miller A.N."/>
            <person name="Grigoriev I.V."/>
            <person name="Debuchy R."/>
            <person name="Gladieux P."/>
            <person name="Thoren M.H."/>
            <person name="Johannesson H."/>
        </authorList>
    </citation>
    <scope>NUCLEOTIDE SEQUENCE</scope>
    <source>
        <strain evidence="4">SMH2532-1</strain>
    </source>
</reference>
<dbReference type="Pfam" id="PF00043">
    <property type="entry name" value="GST_C"/>
    <property type="match status" value="1"/>
</dbReference>
<dbReference type="Gene3D" id="1.20.1050.10">
    <property type="match status" value="1"/>
</dbReference>
<dbReference type="PANTHER" id="PTHR44051:SF9">
    <property type="entry name" value="GLUTATHIONE S-TRANSFERASE 1"/>
    <property type="match status" value="1"/>
</dbReference>
<dbReference type="PANTHER" id="PTHR44051">
    <property type="entry name" value="GLUTATHIONE S-TRANSFERASE-RELATED"/>
    <property type="match status" value="1"/>
</dbReference>
<dbReference type="InterPro" id="IPR004045">
    <property type="entry name" value="Glutathione_S-Trfase_N"/>
</dbReference>
<comment type="similarity">
    <text evidence="1">Belongs to the GST superfamily.</text>
</comment>
<comment type="caution">
    <text evidence="4">The sequence shown here is derived from an EMBL/GenBank/DDBJ whole genome shotgun (WGS) entry which is preliminary data.</text>
</comment>
<dbReference type="SFLD" id="SFLDS00019">
    <property type="entry name" value="Glutathione_Transferase_(cytos"/>
    <property type="match status" value="1"/>
</dbReference>
<dbReference type="SFLD" id="SFLDG01150">
    <property type="entry name" value="Main.1:_Beta-like"/>
    <property type="match status" value="1"/>
</dbReference>
<accession>A0AA39Y384</accession>
<dbReference type="Pfam" id="PF13409">
    <property type="entry name" value="GST_N_2"/>
    <property type="match status" value="1"/>
</dbReference>
<dbReference type="PROSITE" id="PS50405">
    <property type="entry name" value="GST_CTER"/>
    <property type="match status" value="1"/>
</dbReference>
<dbReference type="InterPro" id="IPR004046">
    <property type="entry name" value="GST_C"/>
</dbReference>
<dbReference type="InterPro" id="IPR010987">
    <property type="entry name" value="Glutathione-S-Trfase_C-like"/>
</dbReference>
<dbReference type="SUPFAM" id="SSF47616">
    <property type="entry name" value="GST C-terminal domain-like"/>
    <property type="match status" value="1"/>
</dbReference>
<dbReference type="EMBL" id="JAULSV010000005">
    <property type="protein sequence ID" value="KAK0644291.1"/>
    <property type="molecule type" value="Genomic_DNA"/>
</dbReference>
<evidence type="ECO:0000313" key="5">
    <source>
        <dbReference type="Proteomes" id="UP001174936"/>
    </source>
</evidence>
<dbReference type="InterPro" id="IPR036249">
    <property type="entry name" value="Thioredoxin-like_sf"/>
</dbReference>
<name>A0AA39Y384_9PEZI</name>
<dbReference type="Proteomes" id="UP001174936">
    <property type="component" value="Unassembled WGS sequence"/>
</dbReference>
<evidence type="ECO:0000259" key="2">
    <source>
        <dbReference type="PROSITE" id="PS50404"/>
    </source>
</evidence>
<gene>
    <name evidence="4" type="ORF">B0T16DRAFT_332387</name>
</gene>
<dbReference type="SUPFAM" id="SSF52833">
    <property type="entry name" value="Thioredoxin-like"/>
    <property type="match status" value="1"/>
</dbReference>
<protein>
    <submittedName>
        <fullName evidence="4">Glutathione S-transferase</fullName>
    </submittedName>
</protein>
<feature type="domain" description="GST C-terminal" evidence="3">
    <location>
        <begin position="88"/>
        <end position="211"/>
    </location>
</feature>
<proteinExistence type="inferred from homology"/>
<dbReference type="PROSITE" id="PS50404">
    <property type="entry name" value="GST_NTER"/>
    <property type="match status" value="1"/>
</dbReference>
<dbReference type="InterPro" id="IPR036282">
    <property type="entry name" value="Glutathione-S-Trfase_C_sf"/>
</dbReference>
<dbReference type="AlphaFoldDB" id="A0AA39Y384"/>
<dbReference type="SFLD" id="SFLDG00358">
    <property type="entry name" value="Main_(cytGST)"/>
    <property type="match status" value="1"/>
</dbReference>